<dbReference type="PANTHER" id="PTHR11477">
    <property type="entry name" value="TRANSCRIPTION FACTOR S-II ZINC FINGER DOMAIN-CONTAINING PROTEIN"/>
    <property type="match status" value="1"/>
</dbReference>
<sequence length="589" mass="64343">RVKQLNFASALCSMTMSNIRTFADELRAAVEQAAVKRANERPAKRLCMASENGNWHSPTPTIATVATVGTAGTAGTAGAATAMLAATQMPPQERTTFPVSNPASISLQTPEPDGGKAVTEQKEKTEKTENKNTQNTETAEATTATENTKDAELNGSAKAPNKKTPIRQTSFEERLDAFVGNLDLSEVEIEDVPLSPEEQSRKDFADRLDRRLDEESLGSTLEELNTKASSWGALRRMRSIGLLLVHVSRSSRACRAAFVAKGLPLLGELLTDSVGVLEEGPDGERHEATMRCMACLACLLNLSVGRAIMWEHRQILGKPFDRLHRWCGREKTARAADLRGPCTTLSRRWQKQAKPASSDTPQNKATRVKVLEMIKQGLEGADAEILKKSLPLSTVASEIEASLYGFYKGATPEYRHHARMLRNNMILVGNESLRERILFGEIVAQDLVNMDSRSLAPQSLQEQRRAAELEALKSVVLPGDAKQLEPPPASFDWRDETWRVHETPSTTKEATTEAQKPSATSEKGSESHSQLEALATPATPISEPNAPIMRTSSYGAPGTPEAMATPAPDDEDEQAEDLIRFFSQPVLGH</sequence>
<evidence type="ECO:0000313" key="7">
    <source>
        <dbReference type="EMBL" id="CAI3976364.1"/>
    </source>
</evidence>
<protein>
    <recommendedName>
        <fullName evidence="6">TFIIS central domain-containing protein</fullName>
    </recommendedName>
</protein>
<dbReference type="AlphaFoldDB" id="A0A9P1BN39"/>
<dbReference type="SMART" id="SM00510">
    <property type="entry name" value="TFS2M"/>
    <property type="match status" value="1"/>
</dbReference>
<proteinExistence type="predicted"/>
<feature type="region of interest" description="Disordered" evidence="5">
    <location>
        <begin position="90"/>
        <end position="164"/>
    </location>
</feature>
<feature type="compositionally biased region" description="Basic and acidic residues" evidence="5">
    <location>
        <begin position="119"/>
        <end position="130"/>
    </location>
</feature>
<dbReference type="EMBL" id="CAMXCT020000264">
    <property type="protein sequence ID" value="CAL1129739.1"/>
    <property type="molecule type" value="Genomic_DNA"/>
</dbReference>
<evidence type="ECO:0000256" key="5">
    <source>
        <dbReference type="SAM" id="MobiDB-lite"/>
    </source>
</evidence>
<evidence type="ECO:0000256" key="2">
    <source>
        <dbReference type="ARBA" id="ARBA00022771"/>
    </source>
</evidence>
<keyword evidence="4" id="KW-0539">Nucleus</keyword>
<feature type="region of interest" description="Disordered" evidence="5">
    <location>
        <begin position="499"/>
        <end position="576"/>
    </location>
</feature>
<reference evidence="8" key="2">
    <citation type="submission" date="2024-04" db="EMBL/GenBank/DDBJ databases">
        <authorList>
            <person name="Chen Y."/>
            <person name="Shah S."/>
            <person name="Dougan E. K."/>
            <person name="Thang M."/>
            <person name="Chan C."/>
        </authorList>
    </citation>
    <scope>NUCLEOTIDE SEQUENCE [LARGE SCALE GENOMIC DNA]</scope>
</reference>
<evidence type="ECO:0000313" key="9">
    <source>
        <dbReference type="Proteomes" id="UP001152797"/>
    </source>
</evidence>
<dbReference type="GO" id="GO:0005634">
    <property type="term" value="C:nucleus"/>
    <property type="evidence" value="ECO:0007669"/>
    <property type="project" value="TreeGrafter"/>
</dbReference>
<dbReference type="Proteomes" id="UP001152797">
    <property type="component" value="Unassembled WGS sequence"/>
</dbReference>
<organism evidence="7">
    <name type="scientific">Cladocopium goreaui</name>
    <dbReference type="NCBI Taxonomy" id="2562237"/>
    <lineage>
        <taxon>Eukaryota</taxon>
        <taxon>Sar</taxon>
        <taxon>Alveolata</taxon>
        <taxon>Dinophyceae</taxon>
        <taxon>Suessiales</taxon>
        <taxon>Symbiodiniaceae</taxon>
        <taxon>Cladocopium</taxon>
    </lineage>
</organism>
<feature type="domain" description="TFIIS central" evidence="6">
    <location>
        <begin position="366"/>
        <end position="483"/>
    </location>
</feature>
<dbReference type="PANTHER" id="PTHR11477:SF0">
    <property type="entry name" value="IP08861P-RELATED"/>
    <property type="match status" value="1"/>
</dbReference>
<dbReference type="OrthoDB" id="436850at2759"/>
<evidence type="ECO:0000259" key="6">
    <source>
        <dbReference type="PROSITE" id="PS51321"/>
    </source>
</evidence>
<name>A0A9P1BN39_9DINO</name>
<dbReference type="InterPro" id="IPR003618">
    <property type="entry name" value="TFIIS_cen_dom"/>
</dbReference>
<feature type="compositionally biased region" description="Low complexity" evidence="5">
    <location>
        <begin position="131"/>
        <end position="146"/>
    </location>
</feature>
<dbReference type="GO" id="GO:0008270">
    <property type="term" value="F:zinc ion binding"/>
    <property type="evidence" value="ECO:0007669"/>
    <property type="project" value="UniProtKB-KW"/>
</dbReference>
<keyword evidence="2" id="KW-0863">Zinc-finger</keyword>
<keyword evidence="9" id="KW-1185">Reference proteome</keyword>
<accession>A0A9P1BN39</accession>
<dbReference type="EMBL" id="CAMXCT010000264">
    <property type="protein sequence ID" value="CAI3976364.1"/>
    <property type="molecule type" value="Genomic_DNA"/>
</dbReference>
<dbReference type="InterPro" id="IPR036575">
    <property type="entry name" value="TFIIS_cen_dom_sf"/>
</dbReference>
<keyword evidence="3" id="KW-0862">Zinc</keyword>
<evidence type="ECO:0000256" key="3">
    <source>
        <dbReference type="ARBA" id="ARBA00022833"/>
    </source>
</evidence>
<dbReference type="EMBL" id="CAMXCT030000264">
    <property type="protein sequence ID" value="CAL4763676.1"/>
    <property type="molecule type" value="Genomic_DNA"/>
</dbReference>
<evidence type="ECO:0000313" key="8">
    <source>
        <dbReference type="EMBL" id="CAL1129739.1"/>
    </source>
</evidence>
<feature type="compositionally biased region" description="Polar residues" evidence="5">
    <location>
        <begin position="503"/>
        <end position="530"/>
    </location>
</feature>
<dbReference type="Pfam" id="PF07500">
    <property type="entry name" value="TFIIS_M"/>
    <property type="match status" value="1"/>
</dbReference>
<dbReference type="SUPFAM" id="SSF46942">
    <property type="entry name" value="Elongation factor TFIIS domain 2"/>
    <property type="match status" value="1"/>
</dbReference>
<evidence type="ECO:0000256" key="1">
    <source>
        <dbReference type="ARBA" id="ARBA00022723"/>
    </source>
</evidence>
<dbReference type="Gene3D" id="1.10.472.30">
    <property type="entry name" value="Transcription elongation factor S-II, central domain"/>
    <property type="match status" value="1"/>
</dbReference>
<comment type="caution">
    <text evidence="7">The sequence shown here is derived from an EMBL/GenBank/DDBJ whole genome shotgun (WGS) entry which is preliminary data.</text>
</comment>
<evidence type="ECO:0000256" key="4">
    <source>
        <dbReference type="ARBA" id="ARBA00023242"/>
    </source>
</evidence>
<dbReference type="PROSITE" id="PS51321">
    <property type="entry name" value="TFIIS_CENTRAL"/>
    <property type="match status" value="1"/>
</dbReference>
<reference evidence="7" key="1">
    <citation type="submission" date="2022-10" db="EMBL/GenBank/DDBJ databases">
        <authorList>
            <person name="Chen Y."/>
            <person name="Dougan E. K."/>
            <person name="Chan C."/>
            <person name="Rhodes N."/>
            <person name="Thang M."/>
        </authorList>
    </citation>
    <scope>NUCLEOTIDE SEQUENCE</scope>
</reference>
<feature type="non-terminal residue" evidence="7">
    <location>
        <position position="589"/>
    </location>
</feature>
<gene>
    <name evidence="7" type="ORF">C1SCF055_LOCUS4588</name>
</gene>
<keyword evidence="1" id="KW-0479">Metal-binding</keyword>
<feature type="compositionally biased region" description="Polar residues" evidence="5">
    <location>
        <begin position="90"/>
        <end position="109"/>
    </location>
</feature>
<dbReference type="GO" id="GO:0006351">
    <property type="term" value="P:DNA-templated transcription"/>
    <property type="evidence" value="ECO:0007669"/>
    <property type="project" value="InterPro"/>
</dbReference>